<proteinExistence type="predicted"/>
<protein>
    <submittedName>
        <fullName evidence="1">Collagen alpha-1(XVII) chain</fullName>
    </submittedName>
</protein>
<dbReference type="EMBL" id="CAXAMM010001736">
    <property type="protein sequence ID" value="CAK8993253.1"/>
    <property type="molecule type" value="Genomic_DNA"/>
</dbReference>
<keyword evidence="2" id="KW-1185">Reference proteome</keyword>
<name>A0ABP0HSR4_9DINO</name>
<reference evidence="1 2" key="1">
    <citation type="submission" date="2024-02" db="EMBL/GenBank/DDBJ databases">
        <authorList>
            <person name="Chen Y."/>
            <person name="Shah S."/>
            <person name="Dougan E. K."/>
            <person name="Thang M."/>
            <person name="Chan C."/>
        </authorList>
    </citation>
    <scope>NUCLEOTIDE SEQUENCE [LARGE SCALE GENOMIC DNA]</scope>
</reference>
<organism evidence="1 2">
    <name type="scientific">Durusdinium trenchii</name>
    <dbReference type="NCBI Taxonomy" id="1381693"/>
    <lineage>
        <taxon>Eukaryota</taxon>
        <taxon>Sar</taxon>
        <taxon>Alveolata</taxon>
        <taxon>Dinophyceae</taxon>
        <taxon>Suessiales</taxon>
        <taxon>Symbiodiniaceae</taxon>
        <taxon>Durusdinium</taxon>
    </lineage>
</organism>
<dbReference type="Proteomes" id="UP001642464">
    <property type="component" value="Unassembled WGS sequence"/>
</dbReference>
<sequence>MVATNALPDTGNFVKPASRIEKQLGLEDKENWITADELQQISALADDMTKQLNSYSGHLDHAQSGLAQKAQSQEAAMRELVETRQRQEAFMQQTLGHGDFHPEQYMAQAAQQGYHGYQGYPQGPPAMYGMNPQQMPQDRQERKSGTGPMASVSLAGLALRAMLWLQ</sequence>
<comment type="caution">
    <text evidence="1">The sequence shown here is derived from an EMBL/GenBank/DDBJ whole genome shotgun (WGS) entry which is preliminary data.</text>
</comment>
<keyword evidence="1" id="KW-0176">Collagen</keyword>
<evidence type="ECO:0000313" key="1">
    <source>
        <dbReference type="EMBL" id="CAK8993253.1"/>
    </source>
</evidence>
<accession>A0ABP0HSR4</accession>
<gene>
    <name evidence="1" type="ORF">SCF082_LOCUS3437</name>
</gene>
<evidence type="ECO:0000313" key="2">
    <source>
        <dbReference type="Proteomes" id="UP001642464"/>
    </source>
</evidence>